<dbReference type="AlphaFoldDB" id="A0A7Y8CG65"/>
<dbReference type="InterPro" id="IPR046516">
    <property type="entry name" value="DUF6694"/>
</dbReference>
<evidence type="ECO:0000313" key="3">
    <source>
        <dbReference type="Proteomes" id="UP000517547"/>
    </source>
</evidence>
<evidence type="ECO:0008006" key="4">
    <source>
        <dbReference type="Google" id="ProtNLM"/>
    </source>
</evidence>
<accession>A0A7Y8CG65</accession>
<sequence length="266" mass="28996">MKRMLLVGLVAALLAGCGDPKLDATTEATLQESTKKVAEKLSPEEKKQFAADLMLIALSNVDLRNKSADAMQKDINASLNGKTAAELNTMATGIRIEKDKRQREQALLEIKELQSRVASAEAAKAELLKFTVPKSRILSQAEKYSKIPQPIIELTVQNGTSYPILRAYFKATIASPERAIPWFVDAFHYEIGGGLEPGEGAVWKLLPDKFGKFGKWGNIQAPAGAYLSVEVYRLDGPDGKALFDASGLSESEQARLDALQKQYGAI</sequence>
<dbReference type="RefSeq" id="WP_017129121.1">
    <property type="nucleotide sequence ID" value="NZ_JACAQE010000010.1"/>
</dbReference>
<organism evidence="2 3">
    <name type="scientific">Pseudomonas gingeri</name>
    <dbReference type="NCBI Taxonomy" id="117681"/>
    <lineage>
        <taxon>Bacteria</taxon>
        <taxon>Pseudomonadati</taxon>
        <taxon>Pseudomonadota</taxon>
        <taxon>Gammaproteobacteria</taxon>
        <taxon>Pseudomonadales</taxon>
        <taxon>Pseudomonadaceae</taxon>
        <taxon>Pseudomonas</taxon>
    </lineage>
</organism>
<protein>
    <recommendedName>
        <fullName evidence="4">Lipoprotein</fullName>
    </recommendedName>
</protein>
<comment type="caution">
    <text evidence="2">The sequence shown here is derived from an EMBL/GenBank/DDBJ whole genome shotgun (WGS) entry which is preliminary data.</text>
</comment>
<keyword evidence="1" id="KW-0175">Coiled coil</keyword>
<dbReference type="PROSITE" id="PS51257">
    <property type="entry name" value="PROKAR_LIPOPROTEIN"/>
    <property type="match status" value="1"/>
</dbReference>
<gene>
    <name evidence="2" type="ORF">HX845_28180</name>
</gene>
<reference evidence="2 3" key="1">
    <citation type="submission" date="2020-04" db="EMBL/GenBank/DDBJ databases">
        <title>Molecular characterization of pseudomonads from Agaricus bisporus reveal novel blotch 2 pathogens in Western Europe.</title>
        <authorList>
            <person name="Taparia T."/>
            <person name="Krijger M."/>
            <person name="Haynes E."/>
            <person name="Elpinstone J.G."/>
            <person name="Noble R."/>
            <person name="Van Der Wolf J."/>
        </authorList>
    </citation>
    <scope>NUCLEOTIDE SEQUENCE [LARGE SCALE GENOMIC DNA]</scope>
    <source>
        <strain evidence="2 3">IPO3738</strain>
    </source>
</reference>
<proteinExistence type="predicted"/>
<dbReference type="Pfam" id="PF20404">
    <property type="entry name" value="DUF6694"/>
    <property type="match status" value="1"/>
</dbReference>
<dbReference type="Proteomes" id="UP000517547">
    <property type="component" value="Unassembled WGS sequence"/>
</dbReference>
<name>A0A7Y8CG65_9PSED</name>
<feature type="coiled-coil region" evidence="1">
    <location>
        <begin position="96"/>
        <end position="130"/>
    </location>
</feature>
<dbReference type="EMBL" id="JACAQE010000010">
    <property type="protein sequence ID" value="NWC17563.1"/>
    <property type="molecule type" value="Genomic_DNA"/>
</dbReference>
<evidence type="ECO:0000256" key="1">
    <source>
        <dbReference type="SAM" id="Coils"/>
    </source>
</evidence>
<evidence type="ECO:0000313" key="2">
    <source>
        <dbReference type="EMBL" id="NWC17563.1"/>
    </source>
</evidence>